<dbReference type="InterPro" id="IPR035897">
    <property type="entry name" value="Toll_tir_struct_dom_sf"/>
</dbReference>
<dbReference type="SUPFAM" id="SSF52200">
    <property type="entry name" value="Toll/Interleukin receptor TIR domain"/>
    <property type="match status" value="1"/>
</dbReference>
<keyword evidence="11 20" id="KW-1133">Transmembrane helix</keyword>
<accession>A0A6P6ELN8</accession>
<keyword evidence="23" id="KW-1185">Reference proteome</keyword>
<dbReference type="InterPro" id="IPR003599">
    <property type="entry name" value="Ig_sub"/>
</dbReference>
<dbReference type="GeneID" id="101580220"/>
<keyword evidence="12" id="KW-0520">NAD</keyword>
<dbReference type="PROSITE" id="PS50104">
    <property type="entry name" value="TIR"/>
    <property type="match status" value="1"/>
</dbReference>
<evidence type="ECO:0000256" key="11">
    <source>
        <dbReference type="ARBA" id="ARBA00022989"/>
    </source>
</evidence>
<dbReference type="InParanoid" id="A0A6P6ELN8"/>
<feature type="domain" description="Ig-like" evidence="22">
    <location>
        <begin position="91"/>
        <end position="158"/>
    </location>
</feature>
<dbReference type="PRINTS" id="PR01538">
    <property type="entry name" value="INTRLEUKN1R1"/>
</dbReference>
<evidence type="ECO:0000256" key="3">
    <source>
        <dbReference type="ARBA" id="ARBA00004613"/>
    </source>
</evidence>
<evidence type="ECO:0000256" key="17">
    <source>
        <dbReference type="ARBA" id="ARBA00023198"/>
    </source>
</evidence>
<dbReference type="GO" id="GO:0006954">
    <property type="term" value="P:inflammatory response"/>
    <property type="evidence" value="ECO:0007669"/>
    <property type="project" value="UniProtKB-KW"/>
</dbReference>
<evidence type="ECO:0000256" key="6">
    <source>
        <dbReference type="ARBA" id="ARBA00022525"/>
    </source>
</evidence>
<dbReference type="SMART" id="SM00409">
    <property type="entry name" value="IG"/>
    <property type="match status" value="3"/>
</dbReference>
<keyword evidence="14" id="KW-1015">Disulfide bond</keyword>
<dbReference type="SMART" id="SM00255">
    <property type="entry name" value="TIR"/>
    <property type="match status" value="1"/>
</dbReference>
<dbReference type="Gene3D" id="3.40.50.10140">
    <property type="entry name" value="Toll/interleukin-1 receptor homology (TIR) domain"/>
    <property type="match status" value="1"/>
</dbReference>
<evidence type="ECO:0000256" key="14">
    <source>
        <dbReference type="ARBA" id="ARBA00023157"/>
    </source>
</evidence>
<dbReference type="GO" id="GO:0005886">
    <property type="term" value="C:plasma membrane"/>
    <property type="evidence" value="ECO:0007669"/>
    <property type="project" value="UniProtKB-SubCell"/>
</dbReference>
<dbReference type="FunFam" id="3.40.50.10140:FF:000002">
    <property type="entry name" value="Interleukin 1 receptor accessory protein"/>
    <property type="match status" value="1"/>
</dbReference>
<dbReference type="InterPro" id="IPR013783">
    <property type="entry name" value="Ig-like_fold"/>
</dbReference>
<sequence>MVDVAPKDVDALLRSRTLAQDTGLGPQPHSHQQQAPRSSTPDETPTTENMKVSLGVVHLMVLLMSSEADKCVEREEHITLTLLANEIAVSTCNLHESENIGPVIWYENDGKTPVSTDPNCRVSQQKGKLWLVPAKVEDSGHYYCTVRNSTFCVQRKITARFVETEPDLCYNRQATVIQKLHIAGDGRLVCPYLDSFKDENNEYPKVEWYKDCKPLLLDDEAPFVGFQNTLLVKNVAPEHRGNYTCLAAYTHLGREYRISRVIEFLPLEEIKPNKPVILAPKNETVEVKLGSKTELICNATGYYIDSVYWMWNGSTIAEDDPVLVEDYYYSFENPSAAYRDTIIAMLNISDVRSPFYLHPFTCVALNDRGVEVAHVQFVQPVPDFQKYLIGVFVTLTFVIICSVFIYKIFKVDIVLWYRDSCYDFLPQRASSGKIYDAYVLYPKTLTEGSTSSSDIFVFKILPEVLEKQFGYKLFIYGRDDYVGEDKIEVMNESIRQSRRLIIILVRDIAGFSWLGHSSEEQIVMYNALIKEGIKVVLVELDKIQDYEKMPESIKFIKQKHGVIRWSGDLRAGPQSAKTRFWKNIRYHMPALPLSPVSSQQLLAKASRQDSTDTLQSKVRLPLG</sequence>
<evidence type="ECO:0000256" key="10">
    <source>
        <dbReference type="ARBA" id="ARBA00022801"/>
    </source>
</evidence>
<feature type="domain" description="TIR" evidence="21">
    <location>
        <begin position="433"/>
        <end position="588"/>
    </location>
</feature>
<evidence type="ECO:0000256" key="8">
    <source>
        <dbReference type="ARBA" id="ARBA00022729"/>
    </source>
</evidence>
<dbReference type="InterPro" id="IPR004074">
    <property type="entry name" value="IL-1_rcpt_I/II-typ"/>
</dbReference>
<dbReference type="Pfam" id="PF01582">
    <property type="entry name" value="TIR"/>
    <property type="match status" value="1"/>
</dbReference>
<dbReference type="RefSeq" id="XP_023573224.1">
    <property type="nucleotide sequence ID" value="XM_023717456.1"/>
</dbReference>
<evidence type="ECO:0000256" key="18">
    <source>
        <dbReference type="ARBA" id="ARBA00023319"/>
    </source>
</evidence>
<dbReference type="PRINTS" id="PR01537">
    <property type="entry name" value="INTRLKN1R1F"/>
</dbReference>
<keyword evidence="6" id="KW-0964">Secreted</keyword>
<dbReference type="Pfam" id="PF13895">
    <property type="entry name" value="Ig_2"/>
    <property type="match status" value="1"/>
</dbReference>
<dbReference type="GO" id="GO:0019966">
    <property type="term" value="F:interleukin-1 binding"/>
    <property type="evidence" value="ECO:0007669"/>
    <property type="project" value="TreeGrafter"/>
</dbReference>
<keyword evidence="18" id="KW-0393">Immunoglobulin domain</keyword>
<evidence type="ECO:0000256" key="1">
    <source>
        <dbReference type="ARBA" id="ARBA00004236"/>
    </source>
</evidence>
<keyword evidence="17" id="KW-0395">Inflammatory response</keyword>
<dbReference type="GO" id="GO:0009986">
    <property type="term" value="C:cell surface"/>
    <property type="evidence" value="ECO:0007669"/>
    <property type="project" value="UniProtKB-ARBA"/>
</dbReference>
<dbReference type="InterPro" id="IPR000157">
    <property type="entry name" value="TIR_dom"/>
</dbReference>
<dbReference type="GO" id="GO:0050727">
    <property type="term" value="P:regulation of inflammatory response"/>
    <property type="evidence" value="ECO:0007669"/>
    <property type="project" value="TreeGrafter"/>
</dbReference>
<evidence type="ECO:0000256" key="2">
    <source>
        <dbReference type="ARBA" id="ARBA00004479"/>
    </source>
</evidence>
<dbReference type="PANTHER" id="PTHR11890">
    <property type="entry name" value="INTERLEUKIN-1 RECEPTOR FAMILY MEMBER"/>
    <property type="match status" value="1"/>
</dbReference>
<evidence type="ECO:0000256" key="9">
    <source>
        <dbReference type="ARBA" id="ARBA00022737"/>
    </source>
</evidence>
<evidence type="ECO:0000256" key="7">
    <source>
        <dbReference type="ARBA" id="ARBA00022692"/>
    </source>
</evidence>
<dbReference type="FunFam" id="2.60.40.10:FF:000284">
    <property type="entry name" value="interleukin-1 receptor accessory protein-like 1"/>
    <property type="match status" value="1"/>
</dbReference>
<dbReference type="FunCoup" id="A0A6P6ELN8">
    <property type="interactions" value="669"/>
</dbReference>
<gene>
    <name evidence="24" type="primary">Il1r1</name>
</gene>
<dbReference type="PROSITE" id="PS50835">
    <property type="entry name" value="IG_LIKE"/>
    <property type="match status" value="3"/>
</dbReference>
<evidence type="ECO:0000256" key="20">
    <source>
        <dbReference type="SAM" id="Phobius"/>
    </source>
</evidence>
<dbReference type="FunFam" id="2.60.40.10:FF:000188">
    <property type="entry name" value="Interleukin-1 receptor accessory protein-like 1"/>
    <property type="match status" value="1"/>
</dbReference>
<dbReference type="PANTHER" id="PTHR11890:SF26">
    <property type="entry name" value="INTERLEUKIN-1 RECEPTOR TYPE 1"/>
    <property type="match status" value="1"/>
</dbReference>
<keyword evidence="7 20" id="KW-0812">Transmembrane</keyword>
<evidence type="ECO:0000256" key="4">
    <source>
        <dbReference type="ARBA" id="ARBA00009752"/>
    </source>
</evidence>
<dbReference type="GO" id="GO:0016787">
    <property type="term" value="F:hydrolase activity"/>
    <property type="evidence" value="ECO:0007669"/>
    <property type="project" value="UniProtKB-KW"/>
</dbReference>
<evidence type="ECO:0000313" key="23">
    <source>
        <dbReference type="Proteomes" id="UP000515203"/>
    </source>
</evidence>
<feature type="domain" description="Ig-like" evidence="22">
    <location>
        <begin position="166"/>
        <end position="259"/>
    </location>
</feature>
<proteinExistence type="inferred from homology"/>
<keyword evidence="5" id="KW-1003">Cell membrane</keyword>
<evidence type="ECO:0000313" key="24">
    <source>
        <dbReference type="RefSeq" id="XP_023573224.1"/>
    </source>
</evidence>
<organism evidence="23 24">
    <name type="scientific">Octodon degus</name>
    <name type="common">Degu</name>
    <name type="synonym">Sciurus degus</name>
    <dbReference type="NCBI Taxonomy" id="10160"/>
    <lineage>
        <taxon>Eukaryota</taxon>
        <taxon>Metazoa</taxon>
        <taxon>Chordata</taxon>
        <taxon>Craniata</taxon>
        <taxon>Vertebrata</taxon>
        <taxon>Euteleostomi</taxon>
        <taxon>Mammalia</taxon>
        <taxon>Eutheria</taxon>
        <taxon>Euarchontoglires</taxon>
        <taxon>Glires</taxon>
        <taxon>Rodentia</taxon>
        <taxon>Hystricomorpha</taxon>
        <taxon>Octodontidae</taxon>
        <taxon>Octodon</taxon>
    </lineage>
</organism>
<evidence type="ECO:0000259" key="22">
    <source>
        <dbReference type="PROSITE" id="PS50835"/>
    </source>
</evidence>
<protein>
    <submittedName>
        <fullName evidence="24">Interleukin-1 receptor type 1 isoform X1</fullName>
    </submittedName>
</protein>
<comment type="similarity">
    <text evidence="4">Belongs to the interleukin-1 receptor family.</text>
</comment>
<dbReference type="PRINTS" id="PR01536">
    <property type="entry name" value="INTRLKN1R12F"/>
</dbReference>
<keyword evidence="16" id="KW-0325">Glycoprotein</keyword>
<dbReference type="InterPro" id="IPR015621">
    <property type="entry name" value="IL-1_rcpt_fam"/>
</dbReference>
<evidence type="ECO:0000259" key="21">
    <source>
        <dbReference type="PROSITE" id="PS50104"/>
    </source>
</evidence>
<dbReference type="Gene3D" id="2.60.40.10">
    <property type="entry name" value="Immunoglobulins"/>
    <property type="match status" value="3"/>
</dbReference>
<name>A0A6P6ELN8_OCTDE</name>
<feature type="transmembrane region" description="Helical" evidence="20">
    <location>
        <begin position="387"/>
        <end position="409"/>
    </location>
</feature>
<dbReference type="AlphaFoldDB" id="A0A6P6ELN8"/>
<feature type="region of interest" description="Disordered" evidence="19">
    <location>
        <begin position="19"/>
        <end position="48"/>
    </location>
</feature>
<keyword evidence="8" id="KW-0732">Signal</keyword>
<keyword evidence="9" id="KW-0677">Repeat</keyword>
<keyword evidence="10" id="KW-0378">Hydrolase</keyword>
<evidence type="ECO:0000256" key="12">
    <source>
        <dbReference type="ARBA" id="ARBA00023027"/>
    </source>
</evidence>
<reference evidence="24" key="1">
    <citation type="submission" date="2025-08" db="UniProtKB">
        <authorList>
            <consortium name="RefSeq"/>
        </authorList>
    </citation>
    <scope>IDENTIFICATION</scope>
</reference>
<dbReference type="OrthoDB" id="6132459at2759"/>
<dbReference type="CTD" id="3554"/>
<evidence type="ECO:0000256" key="16">
    <source>
        <dbReference type="ARBA" id="ARBA00023180"/>
    </source>
</evidence>
<evidence type="ECO:0000256" key="5">
    <source>
        <dbReference type="ARBA" id="ARBA00022475"/>
    </source>
</evidence>
<dbReference type="InterPro" id="IPR007110">
    <property type="entry name" value="Ig-like_dom"/>
</dbReference>
<dbReference type="GO" id="GO:0005576">
    <property type="term" value="C:extracellular region"/>
    <property type="evidence" value="ECO:0007669"/>
    <property type="project" value="UniProtKB-SubCell"/>
</dbReference>
<dbReference type="InterPro" id="IPR036179">
    <property type="entry name" value="Ig-like_dom_sf"/>
</dbReference>
<evidence type="ECO:0000256" key="19">
    <source>
        <dbReference type="SAM" id="MobiDB-lite"/>
    </source>
</evidence>
<keyword evidence="15 24" id="KW-0675">Receptor</keyword>
<feature type="domain" description="Ig-like" evidence="22">
    <location>
        <begin position="275"/>
        <end position="373"/>
    </location>
</feature>
<dbReference type="Proteomes" id="UP000515203">
    <property type="component" value="Unplaced"/>
</dbReference>
<evidence type="ECO:0000256" key="13">
    <source>
        <dbReference type="ARBA" id="ARBA00023136"/>
    </source>
</evidence>
<keyword evidence="13 20" id="KW-0472">Membrane</keyword>
<dbReference type="InterPro" id="IPR004076">
    <property type="entry name" value="IL-1_rcpt_I-typ"/>
</dbReference>
<dbReference type="SUPFAM" id="SSF48726">
    <property type="entry name" value="Immunoglobulin"/>
    <property type="match status" value="3"/>
</dbReference>
<dbReference type="GO" id="GO:0004909">
    <property type="term" value="F:interleukin-1, type I, activating receptor activity"/>
    <property type="evidence" value="ECO:0007669"/>
    <property type="project" value="InterPro"/>
</dbReference>
<feature type="compositionally biased region" description="Polar residues" evidence="19">
    <location>
        <begin position="29"/>
        <end position="48"/>
    </location>
</feature>
<evidence type="ECO:0000256" key="15">
    <source>
        <dbReference type="ARBA" id="ARBA00023170"/>
    </source>
</evidence>
<comment type="subcellular location">
    <subcellularLocation>
        <location evidence="1">Cell membrane</location>
    </subcellularLocation>
    <subcellularLocation>
        <location evidence="2">Membrane</location>
        <topology evidence="2">Single-pass type I membrane protein</topology>
    </subcellularLocation>
    <subcellularLocation>
        <location evidence="3">Secreted</location>
    </subcellularLocation>
</comment>